<dbReference type="EMBL" id="CP009922">
    <property type="protein sequence ID" value="AKG44906.1"/>
    <property type="molecule type" value="Genomic_DNA"/>
</dbReference>
<dbReference type="GO" id="GO:0003700">
    <property type="term" value="F:DNA-binding transcription factor activity"/>
    <property type="evidence" value="ECO:0007669"/>
    <property type="project" value="TreeGrafter"/>
</dbReference>
<evidence type="ECO:0000313" key="7">
    <source>
        <dbReference type="Proteomes" id="UP000034034"/>
    </source>
</evidence>
<proteinExistence type="predicted"/>
<dbReference type="PANTHER" id="PTHR30055">
    <property type="entry name" value="HTH-TYPE TRANSCRIPTIONAL REGULATOR RUTR"/>
    <property type="match status" value="1"/>
</dbReference>
<reference evidence="6" key="1">
    <citation type="submission" date="2019-08" db="EMBL/GenBank/DDBJ databases">
        <title>Complete genome sequence of a mangrove-derived Streptomyces xiamenensis.</title>
        <authorList>
            <person name="Xu J."/>
        </authorList>
    </citation>
    <scope>NUCLEOTIDE SEQUENCE</scope>
    <source>
        <strain evidence="6">318</strain>
    </source>
</reference>
<dbReference type="InterPro" id="IPR009057">
    <property type="entry name" value="Homeodomain-like_sf"/>
</dbReference>
<keyword evidence="3" id="KW-0804">Transcription</keyword>
<accession>A0A0F7CPM2</accession>
<sequence>MGTSTLRERKKQHTRQALIDAALERFTARGYGAVTLDELCDTVQVSKRTFFRYFAGKEDVAMAPLEDLWTAFTAELRTRELPPGAPLLALAEDVLLAALDQVADERWVHRARLSLLLADRHPSIAAHNRQFCDRTTGTLLEILHPALGPEPDPADPRPRLALDMLLAAFQWALAGWAEARPPETAAALAERFRGAVAALPGSLTLTTAPAPPAP</sequence>
<feature type="domain" description="HTH tetR-type" evidence="5">
    <location>
        <begin position="12"/>
        <end position="72"/>
    </location>
</feature>
<dbReference type="PANTHER" id="PTHR30055:SF238">
    <property type="entry name" value="MYCOFACTOCIN BIOSYNTHESIS TRANSCRIPTIONAL REGULATOR MFTR-RELATED"/>
    <property type="match status" value="1"/>
</dbReference>
<dbReference type="KEGG" id="sxi:SXIM_35220"/>
<dbReference type="Gene3D" id="1.10.357.10">
    <property type="entry name" value="Tetracycline Repressor, domain 2"/>
    <property type="match status" value="1"/>
</dbReference>
<keyword evidence="7" id="KW-1185">Reference proteome</keyword>
<dbReference type="PRINTS" id="PR00455">
    <property type="entry name" value="HTHTETR"/>
</dbReference>
<feature type="DNA-binding region" description="H-T-H motif" evidence="4">
    <location>
        <begin position="35"/>
        <end position="54"/>
    </location>
</feature>
<keyword evidence="2 4" id="KW-0238">DNA-binding</keyword>
<dbReference type="InterPro" id="IPR050109">
    <property type="entry name" value="HTH-type_TetR-like_transc_reg"/>
</dbReference>
<name>A0A0F7CPM2_9ACTN</name>
<dbReference type="Proteomes" id="UP000034034">
    <property type="component" value="Chromosome"/>
</dbReference>
<dbReference type="PROSITE" id="PS50977">
    <property type="entry name" value="HTH_TETR_2"/>
    <property type="match status" value="1"/>
</dbReference>
<dbReference type="PROSITE" id="PS01081">
    <property type="entry name" value="HTH_TETR_1"/>
    <property type="match status" value="1"/>
</dbReference>
<evidence type="ECO:0000256" key="4">
    <source>
        <dbReference type="PROSITE-ProRule" id="PRU00335"/>
    </source>
</evidence>
<dbReference type="STRING" id="408015.SXIM_35220"/>
<dbReference type="SUPFAM" id="SSF46689">
    <property type="entry name" value="Homeodomain-like"/>
    <property type="match status" value="1"/>
</dbReference>
<evidence type="ECO:0000256" key="3">
    <source>
        <dbReference type="ARBA" id="ARBA00023163"/>
    </source>
</evidence>
<dbReference type="RefSeq" id="WP_046724643.1">
    <property type="nucleotide sequence ID" value="NZ_CP009922.3"/>
</dbReference>
<dbReference type="InterPro" id="IPR023772">
    <property type="entry name" value="DNA-bd_HTH_TetR-type_CS"/>
</dbReference>
<gene>
    <name evidence="6" type="ORF">SXIM_35220</name>
</gene>
<dbReference type="GO" id="GO:0000976">
    <property type="term" value="F:transcription cis-regulatory region binding"/>
    <property type="evidence" value="ECO:0007669"/>
    <property type="project" value="TreeGrafter"/>
</dbReference>
<dbReference type="Pfam" id="PF00440">
    <property type="entry name" value="TetR_N"/>
    <property type="match status" value="1"/>
</dbReference>
<protein>
    <submittedName>
        <fullName evidence="6">Regulatory protein TetR</fullName>
    </submittedName>
</protein>
<evidence type="ECO:0000313" key="6">
    <source>
        <dbReference type="EMBL" id="AKG44906.1"/>
    </source>
</evidence>
<dbReference type="HOGENOM" id="CLU_069356_2_2_11"/>
<evidence type="ECO:0000259" key="5">
    <source>
        <dbReference type="PROSITE" id="PS50977"/>
    </source>
</evidence>
<evidence type="ECO:0000256" key="2">
    <source>
        <dbReference type="ARBA" id="ARBA00023125"/>
    </source>
</evidence>
<keyword evidence="1" id="KW-0805">Transcription regulation</keyword>
<dbReference type="InterPro" id="IPR001647">
    <property type="entry name" value="HTH_TetR"/>
</dbReference>
<dbReference type="AlphaFoldDB" id="A0A0F7CPM2"/>
<dbReference type="PATRIC" id="fig|408015.6.peg.3570"/>
<evidence type="ECO:0000256" key="1">
    <source>
        <dbReference type="ARBA" id="ARBA00023015"/>
    </source>
</evidence>
<organism evidence="6 7">
    <name type="scientific">Streptomyces xiamenensis</name>
    <dbReference type="NCBI Taxonomy" id="408015"/>
    <lineage>
        <taxon>Bacteria</taxon>
        <taxon>Bacillati</taxon>
        <taxon>Actinomycetota</taxon>
        <taxon>Actinomycetes</taxon>
        <taxon>Kitasatosporales</taxon>
        <taxon>Streptomycetaceae</taxon>
        <taxon>Streptomyces</taxon>
    </lineage>
</organism>